<gene>
    <name evidence="1" type="ORF">Rsub_08373</name>
</gene>
<dbReference type="PANTHER" id="PTHR15394:SF3">
    <property type="entry name" value="SERINE HYDROLASE RBBP9"/>
    <property type="match status" value="1"/>
</dbReference>
<organism evidence="1 2">
    <name type="scientific">Raphidocelis subcapitata</name>
    <dbReference type="NCBI Taxonomy" id="307507"/>
    <lineage>
        <taxon>Eukaryota</taxon>
        <taxon>Viridiplantae</taxon>
        <taxon>Chlorophyta</taxon>
        <taxon>core chlorophytes</taxon>
        <taxon>Chlorophyceae</taxon>
        <taxon>CS clade</taxon>
        <taxon>Sphaeropleales</taxon>
        <taxon>Selenastraceae</taxon>
        <taxon>Raphidocelis</taxon>
    </lineage>
</organism>
<dbReference type="Gene3D" id="3.40.50.1820">
    <property type="entry name" value="alpha/beta hydrolase"/>
    <property type="match status" value="1"/>
</dbReference>
<keyword evidence="2" id="KW-1185">Reference proteome</keyword>
<dbReference type="PANTHER" id="PTHR15394">
    <property type="entry name" value="SERINE HYDROLASE RBBP9"/>
    <property type="match status" value="1"/>
</dbReference>
<name>A0A2V0P6B9_9CHLO</name>
<accession>A0A2V0P6B9</accession>
<protein>
    <submittedName>
        <fullName evidence="1">Uncharacterized protein</fullName>
    </submittedName>
</protein>
<dbReference type="GO" id="GO:0016787">
    <property type="term" value="F:hydrolase activity"/>
    <property type="evidence" value="ECO:0007669"/>
    <property type="project" value="InterPro"/>
</dbReference>
<dbReference type="STRING" id="307507.A0A2V0P6B9"/>
<dbReference type="EMBL" id="BDRX01000064">
    <property type="protein sequence ID" value="GBF95411.1"/>
    <property type="molecule type" value="Genomic_DNA"/>
</dbReference>
<dbReference type="AlphaFoldDB" id="A0A2V0P6B9"/>
<comment type="caution">
    <text evidence="1">The sequence shown here is derived from an EMBL/GenBank/DDBJ whole genome shotgun (WGS) entry which is preliminary data.</text>
</comment>
<dbReference type="SUPFAM" id="SSF53474">
    <property type="entry name" value="alpha/beta-Hydrolases"/>
    <property type="match status" value="1"/>
</dbReference>
<dbReference type="InParanoid" id="A0A2V0P6B9"/>
<dbReference type="Proteomes" id="UP000247498">
    <property type="component" value="Unassembled WGS sequence"/>
</dbReference>
<proteinExistence type="predicted"/>
<reference evidence="1 2" key="1">
    <citation type="journal article" date="2018" name="Sci. Rep.">
        <title>Raphidocelis subcapitata (=Pseudokirchneriella subcapitata) provides an insight into genome evolution and environmental adaptations in the Sphaeropleales.</title>
        <authorList>
            <person name="Suzuki S."/>
            <person name="Yamaguchi H."/>
            <person name="Nakajima N."/>
            <person name="Kawachi M."/>
        </authorList>
    </citation>
    <scope>NUCLEOTIDE SEQUENCE [LARGE SCALE GENOMIC DNA]</scope>
    <source>
        <strain evidence="1 2">NIES-35</strain>
    </source>
</reference>
<evidence type="ECO:0000313" key="2">
    <source>
        <dbReference type="Proteomes" id="UP000247498"/>
    </source>
</evidence>
<dbReference type="Pfam" id="PF06821">
    <property type="entry name" value="Ser_hydrolase"/>
    <property type="match status" value="1"/>
</dbReference>
<sequence>MHGDSTGPQAAPAASRRGAVPRRGAVLAPCSSWRAALLALGLVACALLAAAPSALADGAAHTWATRVVIVPGVTLCNVERRAFYKDLRTRINAALPNVEVVMKRMPDCTRARRSYWLPFMHDELKIDNTTIIVGHSSGAVGAMRYAEDTAVAGIVLVAPCYTPMHYRKEKLSGWYDGEWQWDKIRNNSGFIMQFSSTDDVFIPWEEHQHVADNLHSELFKLRKGHFLIKKFPELADALIKKFQ</sequence>
<dbReference type="InterPro" id="IPR010662">
    <property type="entry name" value="RBBP9/YdeN"/>
</dbReference>
<dbReference type="OrthoDB" id="495350at2759"/>
<dbReference type="InterPro" id="IPR029058">
    <property type="entry name" value="AB_hydrolase_fold"/>
</dbReference>
<evidence type="ECO:0000313" key="1">
    <source>
        <dbReference type="EMBL" id="GBF95411.1"/>
    </source>
</evidence>